<comment type="caution">
    <text evidence="9">Lacks conserved residue(s) required for the propagation of feature annotation.</text>
</comment>
<keyword evidence="3 9" id="KW-0245">EGF-like domain</keyword>
<dbReference type="PROSITE" id="PS00010">
    <property type="entry name" value="ASX_HYDROXYL"/>
    <property type="match status" value="4"/>
</dbReference>
<evidence type="ECO:0000313" key="13">
    <source>
        <dbReference type="Proteomes" id="UP000085678"/>
    </source>
</evidence>
<dbReference type="InterPro" id="IPR049883">
    <property type="entry name" value="NOTCH1_EGF-like"/>
</dbReference>
<dbReference type="GO" id="GO:0005615">
    <property type="term" value="C:extracellular space"/>
    <property type="evidence" value="ECO:0007669"/>
    <property type="project" value="TreeGrafter"/>
</dbReference>
<dbReference type="InterPro" id="IPR000859">
    <property type="entry name" value="CUB_dom"/>
</dbReference>
<dbReference type="InterPro" id="IPR009030">
    <property type="entry name" value="Growth_fac_rcpt_cys_sf"/>
</dbReference>
<accession>A0A1S3JVC7</accession>
<dbReference type="Gene3D" id="2.10.25.10">
    <property type="entry name" value="Laminin"/>
    <property type="match status" value="9"/>
</dbReference>
<evidence type="ECO:0000256" key="8">
    <source>
        <dbReference type="ARBA" id="ARBA00023180"/>
    </source>
</evidence>
<dbReference type="SMART" id="SM00181">
    <property type="entry name" value="EGF"/>
    <property type="match status" value="9"/>
</dbReference>
<dbReference type="GO" id="GO:0009986">
    <property type="term" value="C:cell surface"/>
    <property type="evidence" value="ECO:0007669"/>
    <property type="project" value="TreeGrafter"/>
</dbReference>
<dbReference type="Pfam" id="PF14670">
    <property type="entry name" value="FXa_inhibition"/>
    <property type="match status" value="5"/>
</dbReference>
<evidence type="ECO:0000259" key="11">
    <source>
        <dbReference type="PROSITE" id="PS01180"/>
    </source>
</evidence>
<evidence type="ECO:0000256" key="3">
    <source>
        <dbReference type="ARBA" id="ARBA00022536"/>
    </source>
</evidence>
<dbReference type="InterPro" id="IPR000742">
    <property type="entry name" value="EGF"/>
</dbReference>
<keyword evidence="4 10" id="KW-0732">Signal</keyword>
<dbReference type="FunFam" id="2.10.25.10:FF:000008">
    <property type="entry name" value="Signal peptide, CUB domain, EGF-like 2"/>
    <property type="match status" value="1"/>
</dbReference>
<dbReference type="SMART" id="SM00042">
    <property type="entry name" value="CUB"/>
    <property type="match status" value="1"/>
</dbReference>
<dbReference type="SMART" id="SM01411">
    <property type="entry name" value="Ephrin_rec_like"/>
    <property type="match status" value="3"/>
</dbReference>
<dbReference type="Pfam" id="PF07699">
    <property type="entry name" value="Ephrin_rec_like"/>
    <property type="match status" value="3"/>
</dbReference>
<evidence type="ECO:0000256" key="5">
    <source>
        <dbReference type="ARBA" id="ARBA00022737"/>
    </source>
</evidence>
<keyword evidence="7 9" id="KW-1015">Disulfide bond</keyword>
<dbReference type="InterPro" id="IPR035914">
    <property type="entry name" value="Sperma_CUB_dom_sf"/>
</dbReference>
<dbReference type="OrthoDB" id="4062651at2759"/>
<dbReference type="Pfam" id="PF12947">
    <property type="entry name" value="EGF_3"/>
    <property type="match status" value="1"/>
</dbReference>
<dbReference type="GO" id="GO:0005509">
    <property type="term" value="F:calcium ion binding"/>
    <property type="evidence" value="ECO:0007669"/>
    <property type="project" value="InterPro"/>
</dbReference>
<evidence type="ECO:0000256" key="2">
    <source>
        <dbReference type="ARBA" id="ARBA00022525"/>
    </source>
</evidence>
<name>A0A1S3JVC7_LINAN</name>
<evidence type="ECO:0000313" key="14">
    <source>
        <dbReference type="RefSeq" id="XP_013414318.1"/>
    </source>
</evidence>
<dbReference type="PROSITE" id="PS01187">
    <property type="entry name" value="EGF_CA"/>
    <property type="match status" value="3"/>
</dbReference>
<evidence type="ECO:0000256" key="10">
    <source>
        <dbReference type="SAM" id="SignalP"/>
    </source>
</evidence>
<dbReference type="CDD" id="cd00054">
    <property type="entry name" value="EGF_CA"/>
    <property type="match status" value="2"/>
</dbReference>
<dbReference type="InterPro" id="IPR052071">
    <property type="entry name" value="SCUB_EGF-like_domain"/>
</dbReference>
<dbReference type="Gene3D" id="2.60.120.290">
    <property type="entry name" value="Spermadhesin, CUB domain"/>
    <property type="match status" value="1"/>
</dbReference>
<keyword evidence="8" id="KW-0325">Glycoprotein</keyword>
<evidence type="ECO:0000256" key="9">
    <source>
        <dbReference type="PROSITE-ProRule" id="PRU00076"/>
    </source>
</evidence>
<keyword evidence="6" id="KW-0106">Calcium</keyword>
<proteinExistence type="predicted"/>
<dbReference type="FunFam" id="2.10.25.10:FF:000037">
    <property type="entry name" value="Signal peptide, CUB domain and EGF-like domain-containing 2"/>
    <property type="match status" value="1"/>
</dbReference>
<dbReference type="CDD" id="cd00041">
    <property type="entry name" value="CUB"/>
    <property type="match status" value="1"/>
</dbReference>
<dbReference type="InterPro" id="IPR011641">
    <property type="entry name" value="Tyr-kin_ephrin_A/B_rcpt-like"/>
</dbReference>
<dbReference type="GeneID" id="106176472"/>
<dbReference type="KEGG" id="lak:106176472"/>
<organism evidence="13 14">
    <name type="scientific">Lingula anatina</name>
    <name type="common">Brachiopod</name>
    <name type="synonym">Lingula unguis</name>
    <dbReference type="NCBI Taxonomy" id="7574"/>
    <lineage>
        <taxon>Eukaryota</taxon>
        <taxon>Metazoa</taxon>
        <taxon>Spiralia</taxon>
        <taxon>Lophotrochozoa</taxon>
        <taxon>Brachiopoda</taxon>
        <taxon>Linguliformea</taxon>
        <taxon>Lingulata</taxon>
        <taxon>Lingulida</taxon>
        <taxon>Linguloidea</taxon>
        <taxon>Lingulidae</taxon>
        <taxon>Lingula</taxon>
    </lineage>
</organism>
<evidence type="ECO:0000256" key="4">
    <source>
        <dbReference type="ARBA" id="ARBA00022729"/>
    </source>
</evidence>
<dbReference type="PROSITE" id="PS01186">
    <property type="entry name" value="EGF_2"/>
    <property type="match status" value="5"/>
</dbReference>
<feature type="domain" description="EGF-like" evidence="12">
    <location>
        <begin position="462"/>
        <end position="502"/>
    </location>
</feature>
<keyword evidence="13" id="KW-1185">Reference proteome</keyword>
<evidence type="ECO:0000256" key="7">
    <source>
        <dbReference type="ARBA" id="ARBA00023157"/>
    </source>
</evidence>
<reference evidence="14" key="1">
    <citation type="submission" date="2025-08" db="UniProtKB">
        <authorList>
            <consortium name="RefSeq"/>
        </authorList>
    </citation>
    <scope>IDENTIFICATION</scope>
    <source>
        <tissue evidence="14">Gonads</tissue>
    </source>
</reference>
<comment type="subcellular location">
    <subcellularLocation>
        <location evidence="1">Secreted</location>
    </subcellularLocation>
</comment>
<sequence length="1177" mass="130897">MNRLLYLITGLVLEFTNGVQKPIVEVDLQFGFVKGYSPYITFIVPPTPSRNRKQCTSQAVLRLDFSGIYKYAKFHLDYGDRPRLWTLDISDSKTGDGYGGDNGTTSNMAETHIFNRQLRLYGNSLPGYNHNTINGNLLLKVVDNIVKKGSKITIEIADERVDWIVGNVKDFVESKYLYTLDGQEAVYGEKDYYVYAGFNRVVAGTFRNGSGLCRVGISMHEALDECENGVHKCHADADCIDTRRAYRCKCKEGFYGSGNICIDVNECQYENGDCVHKCTNTHGNYSCSCLQGFVLDRDGHNCIDRNECFENRGGCSQQCFNTLGSYECRCNNGYSLQTDGKSCTRGRGWCETWKGCAHHCNPRNYACACRAGYVLHNNGKDCIATCDIGNGGCQHKCRNTPQGPVCTCAPKYMARADGRTCIATCDVNNGGCAQTCKDSNDGPQCSCPPGYILHQDKKTCLDVNECNINNGGCSHECENTDGSYECICPKGYKVHANEKICQDVDECALNTTCDHTCINTPGSYVCSCHRGYEKYGVSHCGDINECSINNGGCDHGCRNTMGSFECYCHSGHKLHPNKKDCVVLDRCTPLKPPAKALLSCTQQGNDEVCVLSCHSNAHFTASDDQQYTYTCGLSTQFQWTHEKNNQTLPSCSEAVTLPSFKKRAKFFFKTDKCKLRKRVRRNGAANEAQDGSFSLPDQGRFKCSQECQVNYVNLKCGAQRRQFRNLAGKDDSIITAVFEIQMSPEAVTDRCDVHCVKKRTERKLKKTIRALRKSINKERFFVRIGRDEWEVERNSFTAPGSVLPNFHDCSLGQVFVGESCVACSIGTYFHVSSGQCVPCAQGTYQDQEGQLSCQACPDQSLGKGVAGARNITECGGQCGRGYFSSDGFEPCAPCPSGTYQPDYGRTQCLSCGQGVATTGVASTGFQDCVVKAKCPPGQHYDLSQERCVHCPKGTYQPAYGQNYCMDCPGDTSTDHQGAVDSSECKDMKCGGHIGLHQGYIQTPNYPGNYPNNVECTWTIVPEQGRRILVVVPELFLSGQDHCGDKLVMRKSESPYSLVTFETCESMERPVAFTARSRKLWIHFKSDNRNTQKGFWIPYVTYDEEYQDLIEDIVRDGRLYSSHQHREVLKDRKLLSALLEVIATPYNYFKYANVSGSMFPASFIKLLTPKVTNFFVEG</sequence>
<dbReference type="InterPro" id="IPR026823">
    <property type="entry name" value="cEGF"/>
</dbReference>
<dbReference type="Proteomes" id="UP000085678">
    <property type="component" value="Unplaced"/>
</dbReference>
<dbReference type="InterPro" id="IPR001881">
    <property type="entry name" value="EGF-like_Ca-bd_dom"/>
</dbReference>
<dbReference type="STRING" id="7574.A0A1S3JVC7"/>
<dbReference type="AlphaFoldDB" id="A0A1S3JVC7"/>
<gene>
    <name evidence="14" type="primary">LOC106176472</name>
</gene>
<dbReference type="PANTHER" id="PTHR24046">
    <property type="entry name" value="SIGNAL PEPTIDE, CUB AND EGF-LIKE DOMAIN-CONTAINING"/>
    <property type="match status" value="1"/>
</dbReference>
<feature type="chain" id="PRO_5010349811" evidence="10">
    <location>
        <begin position="19"/>
        <end position="1177"/>
    </location>
</feature>
<dbReference type="PANTHER" id="PTHR24046:SF7">
    <property type="entry name" value="CUB DOMAIN-CONTAINING PROTEIN"/>
    <property type="match status" value="1"/>
</dbReference>
<dbReference type="GO" id="GO:0007165">
    <property type="term" value="P:signal transduction"/>
    <property type="evidence" value="ECO:0007669"/>
    <property type="project" value="TreeGrafter"/>
</dbReference>
<dbReference type="Pfam" id="PF12662">
    <property type="entry name" value="cEGF"/>
    <property type="match status" value="1"/>
</dbReference>
<feature type="disulfide bond" evidence="9">
    <location>
        <begin position="507"/>
        <end position="517"/>
    </location>
</feature>
<dbReference type="InterPro" id="IPR018097">
    <property type="entry name" value="EGF_Ca-bd_CS"/>
</dbReference>
<dbReference type="SUPFAM" id="SSF57184">
    <property type="entry name" value="Growth factor receptor domain"/>
    <property type="match status" value="4"/>
</dbReference>
<evidence type="ECO:0000256" key="1">
    <source>
        <dbReference type="ARBA" id="ARBA00004613"/>
    </source>
</evidence>
<dbReference type="PROSITE" id="PS50026">
    <property type="entry name" value="EGF_3"/>
    <property type="match status" value="3"/>
</dbReference>
<dbReference type="FunFam" id="2.10.50.10:FF:000032">
    <property type="entry name" value="Uncharacterized protein, isoform A"/>
    <property type="match status" value="1"/>
</dbReference>
<keyword evidence="5" id="KW-0677">Repeat</keyword>
<feature type="domain" description="EGF-like" evidence="12">
    <location>
        <begin position="222"/>
        <end position="262"/>
    </location>
</feature>
<dbReference type="InParanoid" id="A0A1S3JVC7"/>
<dbReference type="FunFam" id="2.60.120.290:FF:000002">
    <property type="entry name" value="Signal peptide, CUB domain and EGF-like domain-containing 2"/>
    <property type="match status" value="1"/>
</dbReference>
<dbReference type="InterPro" id="IPR024731">
    <property type="entry name" value="NELL2-like_EGF"/>
</dbReference>
<dbReference type="SMART" id="SM00179">
    <property type="entry name" value="EGF_CA"/>
    <property type="match status" value="8"/>
</dbReference>
<keyword evidence="2" id="KW-0964">Secreted</keyword>
<evidence type="ECO:0000259" key="12">
    <source>
        <dbReference type="PROSITE" id="PS50026"/>
    </source>
</evidence>
<dbReference type="Pfam" id="PF07645">
    <property type="entry name" value="EGF_CA"/>
    <property type="match status" value="1"/>
</dbReference>
<dbReference type="PROSITE" id="PS01180">
    <property type="entry name" value="CUB"/>
    <property type="match status" value="1"/>
</dbReference>
<feature type="domain" description="EGF-like" evidence="12">
    <location>
        <begin position="503"/>
        <end position="541"/>
    </location>
</feature>
<dbReference type="FunFam" id="2.10.25.10:FF:000240">
    <property type="entry name" value="Vitamin K-dependent protein S"/>
    <property type="match status" value="2"/>
</dbReference>
<protein>
    <submittedName>
        <fullName evidence="14">Signal peptide, CUB and EGF-like domain-containing protein 1 isoform X1</fullName>
    </submittedName>
</protein>
<dbReference type="SUPFAM" id="SSF49854">
    <property type="entry name" value="Spermadhesin, CUB domain"/>
    <property type="match status" value="1"/>
</dbReference>
<feature type="domain" description="CUB" evidence="11">
    <location>
        <begin position="989"/>
        <end position="1101"/>
    </location>
</feature>
<dbReference type="Pfam" id="PF00431">
    <property type="entry name" value="CUB"/>
    <property type="match status" value="1"/>
</dbReference>
<feature type="signal peptide" evidence="10">
    <location>
        <begin position="1"/>
        <end position="18"/>
    </location>
</feature>
<evidence type="ECO:0000256" key="6">
    <source>
        <dbReference type="ARBA" id="ARBA00022837"/>
    </source>
</evidence>
<dbReference type="FunFam" id="2.10.25.10:FF:000038">
    <property type="entry name" value="Fibrillin 2"/>
    <property type="match status" value="2"/>
</dbReference>
<dbReference type="Gene3D" id="2.10.50.10">
    <property type="entry name" value="Tumor Necrosis Factor Receptor, subunit A, domain 2"/>
    <property type="match status" value="2"/>
</dbReference>
<dbReference type="RefSeq" id="XP_013414318.1">
    <property type="nucleotide sequence ID" value="XM_013558864.1"/>
</dbReference>
<dbReference type="InterPro" id="IPR000152">
    <property type="entry name" value="EGF-type_Asp/Asn_hydroxyl_site"/>
</dbReference>